<organism evidence="1">
    <name type="scientific">marine sediment metagenome</name>
    <dbReference type="NCBI Taxonomy" id="412755"/>
    <lineage>
        <taxon>unclassified sequences</taxon>
        <taxon>metagenomes</taxon>
        <taxon>ecological metagenomes</taxon>
    </lineage>
</organism>
<sequence length="138" mass="16586">MILAHPKTELREAWVDWISEKKWDYFLTVTFRRPRVDTIACSRDVATTLDLTFESRALLMVEPHSSGFPHVHGLVRHDPFMRPTPTPWELWERFYTLYGRSKVEDVKHNYEVSKYLVKYITKDLTDWQIYGTPRAWRI</sequence>
<accession>A0A0F9I561</accession>
<comment type="caution">
    <text evidence="1">The sequence shown here is derived from an EMBL/GenBank/DDBJ whole genome shotgun (WGS) entry which is preliminary data.</text>
</comment>
<name>A0A0F9I561_9ZZZZ</name>
<evidence type="ECO:0008006" key="2">
    <source>
        <dbReference type="Google" id="ProtNLM"/>
    </source>
</evidence>
<gene>
    <name evidence="1" type="ORF">LCGC14_1983890</name>
</gene>
<dbReference type="EMBL" id="LAZR01022255">
    <property type="protein sequence ID" value="KKL82522.1"/>
    <property type="molecule type" value="Genomic_DNA"/>
</dbReference>
<protein>
    <recommendedName>
        <fullName evidence="2">Geminivirus AL1 replication-associated protein catalytic domain-containing protein</fullName>
    </recommendedName>
</protein>
<evidence type="ECO:0000313" key="1">
    <source>
        <dbReference type="EMBL" id="KKL82522.1"/>
    </source>
</evidence>
<proteinExistence type="predicted"/>
<reference evidence="1" key="1">
    <citation type="journal article" date="2015" name="Nature">
        <title>Complex archaea that bridge the gap between prokaryotes and eukaryotes.</title>
        <authorList>
            <person name="Spang A."/>
            <person name="Saw J.H."/>
            <person name="Jorgensen S.L."/>
            <person name="Zaremba-Niedzwiedzka K."/>
            <person name="Martijn J."/>
            <person name="Lind A.E."/>
            <person name="van Eijk R."/>
            <person name="Schleper C."/>
            <person name="Guy L."/>
            <person name="Ettema T.J."/>
        </authorList>
    </citation>
    <scope>NUCLEOTIDE SEQUENCE</scope>
</reference>
<dbReference type="AlphaFoldDB" id="A0A0F9I561"/>